<evidence type="ECO:0000256" key="1">
    <source>
        <dbReference type="ARBA" id="ARBA00004141"/>
    </source>
</evidence>
<dbReference type="InterPro" id="IPR007919">
    <property type="entry name" value="UPF0220"/>
</dbReference>
<dbReference type="Pfam" id="PF05255">
    <property type="entry name" value="UPF0220"/>
    <property type="match status" value="1"/>
</dbReference>
<dbReference type="GO" id="GO:0016020">
    <property type="term" value="C:membrane"/>
    <property type="evidence" value="ECO:0007669"/>
    <property type="project" value="UniProtKB-SubCell"/>
</dbReference>
<keyword evidence="5 6" id="KW-0472">Membrane</keyword>
<keyword evidence="4 6" id="KW-1133">Transmembrane helix</keyword>
<evidence type="ECO:0000313" key="7">
    <source>
        <dbReference type="EMBL" id="KAJ9600266.1"/>
    </source>
</evidence>
<reference evidence="7" key="2">
    <citation type="submission" date="2023-05" db="EMBL/GenBank/DDBJ databases">
        <authorList>
            <person name="Fouks B."/>
        </authorList>
    </citation>
    <scope>NUCLEOTIDE SEQUENCE</scope>
    <source>
        <strain evidence="7">Stay&amp;Tobe</strain>
        <tissue evidence="7">Testes</tissue>
    </source>
</reference>
<comment type="subcellular location">
    <subcellularLocation>
        <location evidence="1">Membrane</location>
        <topology evidence="1">Multi-pass membrane protein</topology>
    </subcellularLocation>
</comment>
<evidence type="ECO:0000256" key="6">
    <source>
        <dbReference type="SAM" id="Phobius"/>
    </source>
</evidence>
<evidence type="ECO:0000256" key="5">
    <source>
        <dbReference type="ARBA" id="ARBA00023136"/>
    </source>
</evidence>
<feature type="transmembrane region" description="Helical" evidence="6">
    <location>
        <begin position="9"/>
        <end position="27"/>
    </location>
</feature>
<organism evidence="7 8">
    <name type="scientific">Diploptera punctata</name>
    <name type="common">Pacific beetle cockroach</name>
    <dbReference type="NCBI Taxonomy" id="6984"/>
    <lineage>
        <taxon>Eukaryota</taxon>
        <taxon>Metazoa</taxon>
        <taxon>Ecdysozoa</taxon>
        <taxon>Arthropoda</taxon>
        <taxon>Hexapoda</taxon>
        <taxon>Insecta</taxon>
        <taxon>Pterygota</taxon>
        <taxon>Neoptera</taxon>
        <taxon>Polyneoptera</taxon>
        <taxon>Dictyoptera</taxon>
        <taxon>Blattodea</taxon>
        <taxon>Blaberoidea</taxon>
        <taxon>Blaberidae</taxon>
        <taxon>Diplopterinae</taxon>
        <taxon>Diploptera</taxon>
    </lineage>
</organism>
<evidence type="ECO:0000256" key="4">
    <source>
        <dbReference type="ARBA" id="ARBA00022989"/>
    </source>
</evidence>
<dbReference type="EMBL" id="JASPKZ010000435">
    <property type="protein sequence ID" value="KAJ9600266.1"/>
    <property type="molecule type" value="Genomic_DNA"/>
</dbReference>
<name>A0AAD8ES34_DIPPU</name>
<sequence>MKEEKNKNIMITIIASILFFSGWWIIFDLEAYYKGSTMKHMNKSFHLCGFFGTISLLIVNMIPNAALTSENTYQRFFCSKCFCRFWLFIGFCIAFSAIIGATWILIDYFAYADANGEEELPDWPPIALFLQNILIFVSSLLMRFGRSELPQF</sequence>
<protein>
    <submittedName>
        <fullName evidence="7">Uncharacterized protein</fullName>
    </submittedName>
</protein>
<keyword evidence="8" id="KW-1185">Reference proteome</keyword>
<dbReference type="PANTHER" id="PTHR13180">
    <property type="entry name" value="SMALL MEMBRANE PROTEIN-RELATED"/>
    <property type="match status" value="1"/>
</dbReference>
<reference evidence="7" key="1">
    <citation type="journal article" date="2023" name="IScience">
        <title>Live-bearing cockroach genome reveals convergent evolutionary mechanisms linked to viviparity in insects and beyond.</title>
        <authorList>
            <person name="Fouks B."/>
            <person name="Harrison M.C."/>
            <person name="Mikhailova A.A."/>
            <person name="Marchal E."/>
            <person name="English S."/>
            <person name="Carruthers M."/>
            <person name="Jennings E.C."/>
            <person name="Chiamaka E.L."/>
            <person name="Frigard R.A."/>
            <person name="Pippel M."/>
            <person name="Attardo G.M."/>
            <person name="Benoit J.B."/>
            <person name="Bornberg-Bauer E."/>
            <person name="Tobe S.S."/>
        </authorList>
    </citation>
    <scope>NUCLEOTIDE SEQUENCE</scope>
    <source>
        <strain evidence="7">Stay&amp;Tobe</strain>
    </source>
</reference>
<dbReference type="Proteomes" id="UP001233999">
    <property type="component" value="Unassembled WGS sequence"/>
</dbReference>
<feature type="transmembrane region" description="Helical" evidence="6">
    <location>
        <begin position="126"/>
        <end position="144"/>
    </location>
</feature>
<evidence type="ECO:0000313" key="8">
    <source>
        <dbReference type="Proteomes" id="UP001233999"/>
    </source>
</evidence>
<feature type="transmembrane region" description="Helical" evidence="6">
    <location>
        <begin position="85"/>
        <end position="106"/>
    </location>
</feature>
<evidence type="ECO:0000256" key="3">
    <source>
        <dbReference type="ARBA" id="ARBA00022692"/>
    </source>
</evidence>
<keyword evidence="3 6" id="KW-0812">Transmembrane</keyword>
<proteinExistence type="inferred from homology"/>
<comment type="similarity">
    <text evidence="2">Belongs to the UPF0220 family.</text>
</comment>
<accession>A0AAD8ES34</accession>
<feature type="transmembrane region" description="Helical" evidence="6">
    <location>
        <begin position="47"/>
        <end position="65"/>
    </location>
</feature>
<dbReference type="AlphaFoldDB" id="A0AAD8ES34"/>
<comment type="caution">
    <text evidence="7">The sequence shown here is derived from an EMBL/GenBank/DDBJ whole genome shotgun (WGS) entry which is preliminary data.</text>
</comment>
<gene>
    <name evidence="7" type="ORF">L9F63_009442</name>
</gene>
<evidence type="ECO:0000256" key="2">
    <source>
        <dbReference type="ARBA" id="ARBA00005335"/>
    </source>
</evidence>